<comment type="caution">
    <text evidence="2">The sequence shown here is derived from an EMBL/GenBank/DDBJ whole genome shotgun (WGS) entry which is preliminary data.</text>
</comment>
<evidence type="ECO:0000256" key="1">
    <source>
        <dbReference type="SAM" id="MobiDB-lite"/>
    </source>
</evidence>
<feature type="region of interest" description="Disordered" evidence="1">
    <location>
        <begin position="84"/>
        <end position="114"/>
    </location>
</feature>
<name>A0A426WWK2_ENSVE</name>
<evidence type="ECO:0000313" key="2">
    <source>
        <dbReference type="EMBL" id="RRT31645.1"/>
    </source>
</evidence>
<protein>
    <submittedName>
        <fullName evidence="2">Uncharacterized protein</fullName>
    </submittedName>
</protein>
<evidence type="ECO:0000313" key="3">
    <source>
        <dbReference type="Proteomes" id="UP000287651"/>
    </source>
</evidence>
<gene>
    <name evidence="2" type="ORF">B296_00051211</name>
</gene>
<dbReference type="AlphaFoldDB" id="A0A426WWK2"/>
<reference evidence="2 3" key="1">
    <citation type="journal article" date="2014" name="Agronomy (Basel)">
        <title>A Draft Genome Sequence for Ensete ventricosum, the Drought-Tolerant Tree Against Hunger.</title>
        <authorList>
            <person name="Harrison J."/>
            <person name="Moore K.A."/>
            <person name="Paszkiewicz K."/>
            <person name="Jones T."/>
            <person name="Grant M."/>
            <person name="Ambacheew D."/>
            <person name="Muzemil S."/>
            <person name="Studholme D.J."/>
        </authorList>
    </citation>
    <scope>NUCLEOTIDE SEQUENCE [LARGE SCALE GENOMIC DNA]</scope>
</reference>
<organism evidence="2 3">
    <name type="scientific">Ensete ventricosum</name>
    <name type="common">Abyssinian banana</name>
    <name type="synonym">Musa ensete</name>
    <dbReference type="NCBI Taxonomy" id="4639"/>
    <lineage>
        <taxon>Eukaryota</taxon>
        <taxon>Viridiplantae</taxon>
        <taxon>Streptophyta</taxon>
        <taxon>Embryophyta</taxon>
        <taxon>Tracheophyta</taxon>
        <taxon>Spermatophyta</taxon>
        <taxon>Magnoliopsida</taxon>
        <taxon>Liliopsida</taxon>
        <taxon>Zingiberales</taxon>
        <taxon>Musaceae</taxon>
        <taxon>Ensete</taxon>
    </lineage>
</organism>
<sequence>MPQQSLPLPAPPYCHHCRSNHYPFLLPHPLATTAAPPYSLPGCRSNRCPLFPATISFYPLALPSSRAYLLLSRASAAVVTPNAEVPAASSRRSSLSSPRPLAASSFSPSTSPQLLPSATTASTAATFILLLPPS</sequence>
<dbReference type="EMBL" id="AMZH03037333">
    <property type="protein sequence ID" value="RRT31645.1"/>
    <property type="molecule type" value="Genomic_DNA"/>
</dbReference>
<feature type="compositionally biased region" description="Low complexity" evidence="1">
    <location>
        <begin position="86"/>
        <end position="109"/>
    </location>
</feature>
<dbReference type="Proteomes" id="UP000287651">
    <property type="component" value="Unassembled WGS sequence"/>
</dbReference>
<accession>A0A426WWK2</accession>
<proteinExistence type="predicted"/>